<protein>
    <submittedName>
        <fullName evidence="1">Uncharacterized protein</fullName>
    </submittedName>
</protein>
<gene>
    <name evidence="1" type="ORF">SAMN05444484_110111</name>
</gene>
<name>A0A1M7LWK4_9FLAO</name>
<reference evidence="2" key="1">
    <citation type="submission" date="2016-11" db="EMBL/GenBank/DDBJ databases">
        <authorList>
            <person name="Varghese N."/>
            <person name="Submissions S."/>
        </authorList>
    </citation>
    <scope>NUCLEOTIDE SEQUENCE [LARGE SCALE GENOMIC DNA]</scope>
    <source>
        <strain evidence="2">DSM 24724</strain>
    </source>
</reference>
<proteinExistence type="predicted"/>
<keyword evidence="2" id="KW-1185">Reference proteome</keyword>
<evidence type="ECO:0000313" key="2">
    <source>
        <dbReference type="Proteomes" id="UP000184028"/>
    </source>
</evidence>
<dbReference type="EMBL" id="FRBT01000010">
    <property type="protein sequence ID" value="SHM82688.1"/>
    <property type="molecule type" value="Genomic_DNA"/>
</dbReference>
<dbReference type="STRING" id="946677.SAMN05444484_110111"/>
<organism evidence="1 2">
    <name type="scientific">Flavobacterium chilense</name>
    <dbReference type="NCBI Taxonomy" id="946677"/>
    <lineage>
        <taxon>Bacteria</taxon>
        <taxon>Pseudomonadati</taxon>
        <taxon>Bacteroidota</taxon>
        <taxon>Flavobacteriia</taxon>
        <taxon>Flavobacteriales</taxon>
        <taxon>Flavobacteriaceae</taxon>
        <taxon>Flavobacterium</taxon>
    </lineage>
</organism>
<dbReference type="AlphaFoldDB" id="A0A1M7LWK4"/>
<evidence type="ECO:0000313" key="1">
    <source>
        <dbReference type="EMBL" id="SHM82688.1"/>
    </source>
</evidence>
<sequence length="31" mass="3761">MQINRVVDYKGFKKFGREKAGREIYQLLLLF</sequence>
<accession>A0A1M7LWK4</accession>
<dbReference type="Proteomes" id="UP000184028">
    <property type="component" value="Unassembled WGS sequence"/>
</dbReference>